<accession>A0A8S5RC00</accession>
<proteinExistence type="predicted"/>
<reference evidence="1" key="1">
    <citation type="journal article" date="2021" name="Proc. Natl. Acad. Sci. U.S.A.">
        <title>A Catalog of Tens of Thousands of Viruses from Human Metagenomes Reveals Hidden Associations with Chronic Diseases.</title>
        <authorList>
            <person name="Tisza M.J."/>
            <person name="Buck C.B."/>
        </authorList>
    </citation>
    <scope>NUCLEOTIDE SEQUENCE</scope>
    <source>
        <strain evidence="1">CtmTa7</strain>
    </source>
</reference>
<sequence>MNRIDEIIYKETQKADYEEHCEQEFVHQEQPNEDYFEGLNDYFDGTMNI</sequence>
<name>A0A8S5RC00_9VIRU</name>
<organism evidence="1">
    <name type="scientific">virus sp. ctmTa7</name>
    <dbReference type="NCBI Taxonomy" id="2828255"/>
    <lineage>
        <taxon>Viruses</taxon>
    </lineage>
</organism>
<evidence type="ECO:0000313" key="1">
    <source>
        <dbReference type="EMBL" id="DAE28950.1"/>
    </source>
</evidence>
<dbReference type="EMBL" id="BK059091">
    <property type="protein sequence ID" value="DAE28950.1"/>
    <property type="molecule type" value="Genomic_DNA"/>
</dbReference>
<protein>
    <submittedName>
        <fullName evidence="1">Uncharacterized protein</fullName>
    </submittedName>
</protein>